<evidence type="ECO:0000259" key="6">
    <source>
        <dbReference type="SMART" id="SM00945"/>
    </source>
</evidence>
<dbReference type="PANTHER" id="PTHR38106:SF1">
    <property type="entry name" value="RNA CHAPERONE PROQ"/>
    <property type="match status" value="1"/>
</dbReference>
<dbReference type="GO" id="GO:0034057">
    <property type="term" value="F:RNA strand-exchange activity"/>
    <property type="evidence" value="ECO:0007669"/>
    <property type="project" value="UniProtKB-UniRule"/>
</dbReference>
<dbReference type="PANTHER" id="PTHR38106">
    <property type="entry name" value="RNA CHAPERONE PROQ"/>
    <property type="match status" value="1"/>
</dbReference>
<evidence type="ECO:0000256" key="5">
    <source>
        <dbReference type="SAM" id="MobiDB-lite"/>
    </source>
</evidence>
<keyword evidence="2 4" id="KW-0694">RNA-binding</keyword>
<dbReference type="InterPro" id="IPR023529">
    <property type="entry name" value="ProQ"/>
</dbReference>
<dbReference type="SUPFAM" id="SSF48657">
    <property type="entry name" value="FinO-like"/>
    <property type="match status" value="1"/>
</dbReference>
<dbReference type="Pfam" id="PF17516">
    <property type="entry name" value="ProQ_C"/>
    <property type="match status" value="1"/>
</dbReference>
<dbReference type="GO" id="GO:0010608">
    <property type="term" value="P:post-transcriptional regulation of gene expression"/>
    <property type="evidence" value="ECO:0007669"/>
    <property type="project" value="InterPro"/>
</dbReference>
<keyword evidence="1 4" id="KW-0963">Cytoplasm</keyword>
<dbReference type="InterPro" id="IPR036442">
    <property type="entry name" value="ProQ/FinO_sf"/>
</dbReference>
<feature type="region of interest" description="Disordered" evidence="5">
    <location>
        <begin position="115"/>
        <end position="166"/>
    </location>
</feature>
<evidence type="ECO:0000256" key="2">
    <source>
        <dbReference type="ARBA" id="ARBA00022884"/>
    </source>
</evidence>
<dbReference type="HAMAP" id="MF_00749">
    <property type="entry name" value="ProQ"/>
    <property type="match status" value="1"/>
</dbReference>
<evidence type="ECO:0000256" key="3">
    <source>
        <dbReference type="ARBA" id="ARBA00023186"/>
    </source>
</evidence>
<evidence type="ECO:0000256" key="1">
    <source>
        <dbReference type="ARBA" id="ARBA00022490"/>
    </source>
</evidence>
<feature type="compositionally biased region" description="Basic and acidic residues" evidence="5">
    <location>
        <begin position="123"/>
        <end position="137"/>
    </location>
</feature>
<dbReference type="AlphaFoldDB" id="A7N0K1"/>
<sequence length="220" mass="24425">MLRGNPLKPGTLMTEKLKNSKEVIAYIAECFPKCFTLEGEAKPLKIGIFQDLAERLNEDEKVSKTQLRAALRQYTSSWRYLHGVKPGAVRVDLDGNPCGELEEEHVEHAKATLAESKAKVQARRKEQAQKAREEGKAKVKPAAKKPQQPRRANKPKVQKESKPVETRALNADEITIGNAVNVNMGKGNMAATIVEVNKDDVRVQLANGLQMVVKAEHLRA</sequence>
<accession>A7N0K1</accession>
<dbReference type="EMBL" id="CP000789">
    <property type="protein sequence ID" value="ABU71309.1"/>
    <property type="molecule type" value="Genomic_DNA"/>
</dbReference>
<evidence type="ECO:0000313" key="8">
    <source>
        <dbReference type="Proteomes" id="UP000008152"/>
    </source>
</evidence>
<keyword evidence="3 4" id="KW-0143">Chaperone</keyword>
<proteinExistence type="inferred from homology"/>
<dbReference type="FunFam" id="1.10.1710.10:FF:000001">
    <property type="entry name" value="RNA chaperone ProQ"/>
    <property type="match status" value="1"/>
</dbReference>
<feature type="compositionally biased region" description="Basic residues" evidence="5">
    <location>
        <begin position="138"/>
        <end position="156"/>
    </location>
</feature>
<dbReference type="NCBIfam" id="NF003434">
    <property type="entry name" value="PRK04950.1"/>
    <property type="match status" value="1"/>
</dbReference>
<comment type="similarity">
    <text evidence="4">Belongs to the ProQ family.</text>
</comment>
<dbReference type="SMART" id="SM00945">
    <property type="entry name" value="ProQ"/>
    <property type="match status" value="1"/>
</dbReference>
<comment type="function">
    <text evidence="4">RNA chaperone with significant RNA binding, RNA strand exchange and RNA duplexing activities.</text>
</comment>
<dbReference type="KEGG" id="vha:VIBHAR_02347"/>
<dbReference type="PATRIC" id="fig|338187.36.peg.2274"/>
<dbReference type="Proteomes" id="UP000008152">
    <property type="component" value="Chromosome I"/>
</dbReference>
<name>A7N0K1_VIBC1</name>
<evidence type="ECO:0000313" key="7">
    <source>
        <dbReference type="EMBL" id="ABU71309.1"/>
    </source>
</evidence>
<dbReference type="Gene3D" id="1.10.1710.10">
    <property type="entry name" value="ProQ/FinO domain"/>
    <property type="match status" value="1"/>
</dbReference>
<reference evidence="7 8" key="1">
    <citation type="submission" date="2007-08" db="EMBL/GenBank/DDBJ databases">
        <authorList>
            <consortium name="The Vibrio harveyi Genome Sequencing Project"/>
            <person name="Bassler B."/>
            <person name="Clifton S.W."/>
            <person name="Fulton L."/>
            <person name="Delehaunty K."/>
            <person name="Fronick C."/>
            <person name="Harrison M."/>
            <person name="Markivic C."/>
            <person name="Fulton R."/>
            <person name="Tin-Wollam A.-M."/>
            <person name="Shah N."/>
            <person name="Pepin K."/>
            <person name="Nash W."/>
            <person name="Thiruvilangam P."/>
            <person name="Bhonagiri V."/>
            <person name="Waters C."/>
            <person name="Tu K.C."/>
            <person name="Irgon J."/>
            <person name="Wilson R.K."/>
        </authorList>
    </citation>
    <scope>NUCLEOTIDE SEQUENCE [LARGE SCALE GENOMIC DNA]</scope>
    <source>
        <strain evidence="8">ATCC BAA-1116 / BB120</strain>
    </source>
</reference>
<dbReference type="InterPro" id="IPR016103">
    <property type="entry name" value="ProQ/FinO"/>
</dbReference>
<dbReference type="GO" id="GO:0005829">
    <property type="term" value="C:cytosol"/>
    <property type="evidence" value="ECO:0007669"/>
    <property type="project" value="TreeGrafter"/>
</dbReference>
<dbReference type="GO" id="GO:0033592">
    <property type="term" value="F:RNA strand annealing activity"/>
    <property type="evidence" value="ECO:0007669"/>
    <property type="project" value="UniProtKB-UniRule"/>
</dbReference>
<evidence type="ECO:0000256" key="4">
    <source>
        <dbReference type="HAMAP-Rule" id="MF_00749"/>
    </source>
</evidence>
<protein>
    <recommendedName>
        <fullName evidence="4">RNA chaperone ProQ</fullName>
    </recommendedName>
</protein>
<dbReference type="InterPro" id="IPR035236">
    <property type="entry name" value="ProQ_C"/>
</dbReference>
<dbReference type="Pfam" id="PF04352">
    <property type="entry name" value="ProQ"/>
    <property type="match status" value="1"/>
</dbReference>
<comment type="subcellular location">
    <subcellularLocation>
        <location evidence="4">Cytoplasm</location>
    </subcellularLocation>
</comment>
<organism evidence="7 8">
    <name type="scientific">Vibrio campbellii (strain ATCC BAA-1116)</name>
    <dbReference type="NCBI Taxonomy" id="2902295"/>
    <lineage>
        <taxon>Bacteria</taxon>
        <taxon>Pseudomonadati</taxon>
        <taxon>Pseudomonadota</taxon>
        <taxon>Gammaproteobacteria</taxon>
        <taxon>Vibrionales</taxon>
        <taxon>Vibrionaceae</taxon>
        <taxon>Vibrio</taxon>
    </lineage>
</organism>
<feature type="domain" description="ProQ/FinO" evidence="6">
    <location>
        <begin position="15"/>
        <end position="129"/>
    </location>
</feature>
<gene>
    <name evidence="4" type="primary">proQ</name>
    <name evidence="7" type="ordered locus">VIBHAR_02347</name>
</gene>